<feature type="domain" description="Glycosyl hydrolase family 13 catalytic" evidence="1">
    <location>
        <begin position="17"/>
        <end position="712"/>
    </location>
</feature>
<protein>
    <submittedName>
        <fullName evidence="2">Malto-oligosyltrehalose synthase</fullName>
    </submittedName>
</protein>
<dbReference type="InterPro" id="IPR006047">
    <property type="entry name" value="GH13_cat_dom"/>
</dbReference>
<keyword evidence="3" id="KW-1185">Reference proteome</keyword>
<dbReference type="Gene3D" id="3.20.20.80">
    <property type="entry name" value="Glycosidases"/>
    <property type="match status" value="2"/>
</dbReference>
<dbReference type="SUPFAM" id="SSF51445">
    <property type="entry name" value="(Trans)glycosidases"/>
    <property type="match status" value="1"/>
</dbReference>
<dbReference type="PANTHER" id="PTHR10357">
    <property type="entry name" value="ALPHA-AMYLASE FAMILY MEMBER"/>
    <property type="match status" value="1"/>
</dbReference>
<evidence type="ECO:0000313" key="3">
    <source>
        <dbReference type="Proteomes" id="UP000279959"/>
    </source>
</evidence>
<dbReference type="SMART" id="SM00642">
    <property type="entry name" value="Aamy"/>
    <property type="match status" value="1"/>
</dbReference>
<proteinExistence type="predicted"/>
<name>A0A494W904_9SPHN</name>
<organism evidence="2 3">
    <name type="scientific">Sphingobium amiense</name>
    <dbReference type="NCBI Taxonomy" id="135719"/>
    <lineage>
        <taxon>Bacteria</taxon>
        <taxon>Pseudomonadati</taxon>
        <taxon>Pseudomonadota</taxon>
        <taxon>Alphaproteobacteria</taxon>
        <taxon>Sphingomonadales</taxon>
        <taxon>Sphingomonadaceae</taxon>
        <taxon>Sphingobium</taxon>
    </lineage>
</organism>
<dbReference type="KEGG" id="sami:SAMIE_1004160"/>
<dbReference type="RefSeq" id="WP_066698050.1">
    <property type="nucleotide sequence ID" value="NZ_AP018664.1"/>
</dbReference>
<dbReference type="CDD" id="cd11336">
    <property type="entry name" value="AmyAc_MTSase"/>
    <property type="match status" value="1"/>
</dbReference>
<dbReference type="InterPro" id="IPR013797">
    <property type="entry name" value="Maltooligo_trehalose_synth_4"/>
</dbReference>
<accession>A0A494W904</accession>
<dbReference type="Pfam" id="PF00128">
    <property type="entry name" value="Alpha-amylase"/>
    <property type="match status" value="1"/>
</dbReference>
<dbReference type="PANTHER" id="PTHR10357:SF216">
    <property type="entry name" value="MALTOOLIGOSYL TREHALOSE SYNTHASE-RELATED"/>
    <property type="match status" value="1"/>
</dbReference>
<dbReference type="Gene3D" id="3.30.1590.10">
    <property type="entry name" value="Maltooligosyl trehalose synthase, domain 2"/>
    <property type="match status" value="1"/>
</dbReference>
<dbReference type="Gene3D" id="1.10.150.200">
    <property type="entry name" value="Maltooligosyl trehalose synthase, domain 3"/>
    <property type="match status" value="1"/>
</dbReference>
<gene>
    <name evidence="2" type="ORF">SAMIE_1004160</name>
</gene>
<dbReference type="InterPro" id="IPR012767">
    <property type="entry name" value="Trehalose_TreY"/>
</dbReference>
<dbReference type="Proteomes" id="UP000279959">
    <property type="component" value="Chromosome"/>
</dbReference>
<dbReference type="AlphaFoldDB" id="A0A494W904"/>
<dbReference type="GO" id="GO:0047470">
    <property type="term" value="F:(1,4)-alpha-D-glucan 1-alpha-D-glucosylmutase activity"/>
    <property type="evidence" value="ECO:0007669"/>
    <property type="project" value="TreeGrafter"/>
</dbReference>
<dbReference type="InterPro" id="IPR017853">
    <property type="entry name" value="GH"/>
</dbReference>
<dbReference type="GO" id="GO:0005992">
    <property type="term" value="P:trehalose biosynthetic process"/>
    <property type="evidence" value="ECO:0007669"/>
    <property type="project" value="TreeGrafter"/>
</dbReference>
<evidence type="ECO:0000313" key="2">
    <source>
        <dbReference type="EMBL" id="BBD96915.1"/>
    </source>
</evidence>
<evidence type="ECO:0000259" key="1">
    <source>
        <dbReference type="SMART" id="SM00642"/>
    </source>
</evidence>
<dbReference type="NCBIfam" id="TIGR02401">
    <property type="entry name" value="trehalose_TreY"/>
    <property type="match status" value="1"/>
</dbReference>
<dbReference type="Gene3D" id="1.10.10.470">
    <property type="entry name" value="Maltooligosyl trehalose synthase, domain 4"/>
    <property type="match status" value="1"/>
</dbReference>
<reference evidence="2 3" key="1">
    <citation type="submission" date="2018-05" db="EMBL/GenBank/DDBJ databases">
        <title>Complete Genome Sequence of the Nonylphenol-Degrading Bacterium Sphingobium amiense DSM 16289T.</title>
        <authorList>
            <person name="Ootsuka M."/>
            <person name="Nishizawa T."/>
            <person name="Ohta H."/>
        </authorList>
    </citation>
    <scope>NUCLEOTIDE SEQUENCE [LARGE SCALE GENOMIC DNA]</scope>
    <source>
        <strain evidence="2 3">DSM 16289</strain>
    </source>
</reference>
<dbReference type="EMBL" id="AP018664">
    <property type="protein sequence ID" value="BBD96915.1"/>
    <property type="molecule type" value="Genomic_DNA"/>
</dbReference>
<dbReference type="GO" id="GO:0030980">
    <property type="term" value="P:alpha-glucan catabolic process"/>
    <property type="evidence" value="ECO:0007669"/>
    <property type="project" value="TreeGrafter"/>
</dbReference>
<sequence length="800" mass="88990">MIPRATYRLQLTRDFPFSAAVAIVPYLSKLGVSHAYLSPITTARSGSTHGYDVIDPTRISPELGGEDGFRSLVAALRDYDMGVIIDIVPNHMGVAGGENRYWNDVLRHGADSAYARWFDIDWTGPIVLPGLGAPLVEVIAAGDIVLVEDGDDPHLLLYGEQRLPLRPGSLDGTPGGGDRLRVVIERQHYRPVYWRTANDRLNWRRFFAINELAGLRIEDPAVFEATQRLYFDLFAQGLIDGVRIDHVDGLTDPAGYCRAMRARLDANGNEDRRAIIIVEKILAADEPLATDWGIDGTSGYDFMRDVTALLHDPEGETALKEAWQRVDPAHGDAAQVVLQARQDMLDWQFEGQLAACVAAFDALAQSVLGLEHITPAMWRRAVERLLWVFPVYRTYGDGRSAPRDDAAARERAWADVQPHLPPGEKSIARQVIDWLAGDGVGDAALAVEAVRRFQQLSAPIAAKGVEDTAFYRYAPLLSANDVGSAPEQFAIPADLFHKRAAARAADFPNALLATATHDHKRGEDMRARLAVLSAVPDLWAENWKRWDAISGEAGPVHPADRYQLWQTLVGAWPEPNTTMKAFHERMSGWLQKTLREARLRSSWEEPDAGYESRAQSYLAAVLGNAKLVSDIDSFVHSIRPAAIANSLVQTVLKFCAPGVPDIYQGCEALDLSLVDPDNRRPVDYDRRHRWLTEPDGDDGVKIALVRNLLALRKSAADLFAHGDYRPLSVTGRRASNVLAFERTYRNRKLFCAVQIRSGKVMTEQGGQPPASWWGNTRIERREEEAAAFFSKRPYVINLYE</sequence>